<dbReference type="SUPFAM" id="SSF50985">
    <property type="entry name" value="RCC1/BLIP-II"/>
    <property type="match status" value="1"/>
</dbReference>
<dbReference type="InterPro" id="IPR053245">
    <property type="entry name" value="MitoProcess-Associated"/>
</dbReference>
<feature type="compositionally biased region" description="Low complexity" evidence="2">
    <location>
        <begin position="61"/>
        <end position="79"/>
    </location>
</feature>
<dbReference type="AlphaFoldDB" id="A0A4R0RFA4"/>
<dbReference type="Proteomes" id="UP000292702">
    <property type="component" value="Unassembled WGS sequence"/>
</dbReference>
<evidence type="ECO:0000256" key="2">
    <source>
        <dbReference type="SAM" id="MobiDB-lite"/>
    </source>
</evidence>
<gene>
    <name evidence="3" type="ORF">EIP91_002702</name>
</gene>
<feature type="repeat" description="RCC1" evidence="1">
    <location>
        <begin position="375"/>
        <end position="435"/>
    </location>
</feature>
<dbReference type="GO" id="GO:0034551">
    <property type="term" value="P:mitochondrial respiratory chain complex III assembly"/>
    <property type="evidence" value="ECO:0007669"/>
    <property type="project" value="TreeGrafter"/>
</dbReference>
<reference evidence="3 4" key="1">
    <citation type="submission" date="2018-11" db="EMBL/GenBank/DDBJ databases">
        <title>Genome assembly of Steccherinum ochraceum LE-BIN_3174, the white-rot fungus of the Steccherinaceae family (The Residual Polyporoid clade, Polyporales, Basidiomycota).</title>
        <authorList>
            <person name="Fedorova T.V."/>
            <person name="Glazunova O.A."/>
            <person name="Landesman E.O."/>
            <person name="Moiseenko K.V."/>
            <person name="Psurtseva N.V."/>
            <person name="Savinova O.S."/>
            <person name="Shakhova N.V."/>
            <person name="Tyazhelova T.V."/>
            <person name="Vasina D.V."/>
        </authorList>
    </citation>
    <scope>NUCLEOTIDE SEQUENCE [LARGE SCALE GENOMIC DNA]</scope>
    <source>
        <strain evidence="3 4">LE-BIN_3174</strain>
    </source>
</reference>
<feature type="region of interest" description="Disordered" evidence="2">
    <location>
        <begin position="1"/>
        <end position="34"/>
    </location>
</feature>
<dbReference type="PROSITE" id="PS00626">
    <property type="entry name" value="RCC1_2"/>
    <property type="match status" value="1"/>
</dbReference>
<dbReference type="STRING" id="92696.A0A4R0RFA4"/>
<dbReference type="Pfam" id="PF00415">
    <property type="entry name" value="RCC1"/>
    <property type="match status" value="2"/>
</dbReference>
<sequence>MLRGTSQVAKRARVAQTSKHFFSSSRHHAKPKGSSAYSKVAVTSALAGAVSAAVLLSSSQTVHSDAPSSSEASSSSYSSKTAVRKPGDDEALDSLAWGSNRNHVLSAGTQQPESLKTPTNVEWLQSVALRDLRLHNEHAACADARGDVYQWGDGFFGDIQTSGEPVLTLRGKNIVALQTTSSRVFALSASGRVYALSSSLSKQDLPAGTPTPASTPWWGTGWIWSTEQEHDFVEITTGEKLPWGEKFVSISAGNDHLLALTSSGRTFAHPINLNANSHGQMGSRKFDIPDHSLGHPHARHLLELTPKAIADPFAKSTPAIRRTSATAPESSPAVSLDDSSIHFSDRLFEIPALKGIQVNKIATGGRSSFVKTSEARVLGWGANEFGQIGLGGNITLDVITVPTEVILWRNTPQAMRTTCLDVYAGGDLTFFKVERSDGTAMPYVDVLACGNGQWGGLGNALFSNAQGTPLRAKNVSGLLEYSEQTKNLQPIYPYDISISPSGHVLLTLETIARSGPGGGGRDLLAWGANQDYQLGNGKRGSVASPMTLESADGQRFLLEKKRAEVRDLSGKVWKKGVEVEQRAVTGFGTSVVYWRICS</sequence>
<dbReference type="InterPro" id="IPR009091">
    <property type="entry name" value="RCC1/BLIP-II"/>
</dbReference>
<protein>
    <submittedName>
        <fullName evidence="3">Uncharacterized protein</fullName>
    </submittedName>
</protein>
<dbReference type="InterPro" id="IPR000408">
    <property type="entry name" value="Reg_chr_condens"/>
</dbReference>
<name>A0A4R0RFA4_9APHY</name>
<evidence type="ECO:0000256" key="1">
    <source>
        <dbReference type="PROSITE-ProRule" id="PRU00235"/>
    </source>
</evidence>
<comment type="caution">
    <text evidence="3">The sequence shown here is derived from an EMBL/GenBank/DDBJ whole genome shotgun (WGS) entry which is preliminary data.</text>
</comment>
<evidence type="ECO:0000313" key="3">
    <source>
        <dbReference type="EMBL" id="TCD65403.1"/>
    </source>
</evidence>
<dbReference type="OrthoDB" id="10256179at2759"/>
<dbReference type="PANTHER" id="PTHR47563:SF1">
    <property type="entry name" value="PROTEIN FMP25, MITOCHONDRIAL"/>
    <property type="match status" value="1"/>
</dbReference>
<evidence type="ECO:0000313" key="4">
    <source>
        <dbReference type="Proteomes" id="UP000292702"/>
    </source>
</evidence>
<feature type="compositionally biased region" description="Polar residues" evidence="2">
    <location>
        <begin position="15"/>
        <end position="24"/>
    </location>
</feature>
<dbReference type="GO" id="GO:0005743">
    <property type="term" value="C:mitochondrial inner membrane"/>
    <property type="evidence" value="ECO:0007669"/>
    <property type="project" value="TreeGrafter"/>
</dbReference>
<dbReference type="PANTHER" id="PTHR47563">
    <property type="entry name" value="PROTEIN FMP25, MITOCHONDRIAL"/>
    <property type="match status" value="1"/>
</dbReference>
<dbReference type="PROSITE" id="PS50012">
    <property type="entry name" value="RCC1_3"/>
    <property type="match status" value="1"/>
</dbReference>
<accession>A0A4R0RFA4</accession>
<dbReference type="EMBL" id="RWJN01000182">
    <property type="protein sequence ID" value="TCD65403.1"/>
    <property type="molecule type" value="Genomic_DNA"/>
</dbReference>
<organism evidence="3 4">
    <name type="scientific">Steccherinum ochraceum</name>
    <dbReference type="NCBI Taxonomy" id="92696"/>
    <lineage>
        <taxon>Eukaryota</taxon>
        <taxon>Fungi</taxon>
        <taxon>Dikarya</taxon>
        <taxon>Basidiomycota</taxon>
        <taxon>Agaricomycotina</taxon>
        <taxon>Agaricomycetes</taxon>
        <taxon>Polyporales</taxon>
        <taxon>Steccherinaceae</taxon>
        <taxon>Steccherinum</taxon>
    </lineage>
</organism>
<dbReference type="Gene3D" id="2.130.10.30">
    <property type="entry name" value="Regulator of chromosome condensation 1/beta-lactamase-inhibitor protein II"/>
    <property type="match status" value="1"/>
</dbReference>
<keyword evidence="4" id="KW-1185">Reference proteome</keyword>
<proteinExistence type="predicted"/>
<feature type="region of interest" description="Disordered" evidence="2">
    <location>
        <begin position="61"/>
        <end position="94"/>
    </location>
</feature>